<dbReference type="Pfam" id="PF00501">
    <property type="entry name" value="AMP-binding"/>
    <property type="match status" value="1"/>
</dbReference>
<keyword evidence="5" id="KW-0472">Membrane</keyword>
<dbReference type="EMBL" id="JAVRJZ010000012">
    <property type="protein sequence ID" value="KAK2715733.1"/>
    <property type="molecule type" value="Genomic_DNA"/>
</dbReference>
<evidence type="ECO:0000256" key="4">
    <source>
        <dbReference type="ARBA" id="ARBA00023140"/>
    </source>
</evidence>
<feature type="transmembrane region" description="Helical" evidence="5">
    <location>
        <begin position="92"/>
        <end position="114"/>
    </location>
</feature>
<sequence length="563" mass="63216">MDWVVNNIVRAPHKKDESTIPRVSLHTYLLEKLRQNLEQYGDHDWLINGVTGQRSRYSEILSKTSNLASALSKMGLEKSDVIMMYCKNNHEYFFPVIAAWICGASVTFVAPGMLELQVLNQSLDSKPKILFCDEETFEKAVKVVASCNYIKYIVTVGCKKNNVLDLSGLMEDDGKAYPEDVKIDIDRDIAYLPYSSGTTGLPKGIMHTHRSTLSLLFSFSRMQPNPGFVYFCATSMFHSSGFVYAISGMHTMHTVLFLPRYDEDDFLQTISKWKVVTLISLPPPLVMIAKSKKAKNYDLSSVKYILYGGAMMSTESEVKLRETLPNLKGTFQGYGMTEVGGITTTFSLPTSGQNVAYRPLEEAVKFYEAPLGSIGRPNLYVEVKVTNVKTGESLSPHDSGELWVRSPGVMKGYLGNPEATSNTIVDGWCRTGDMGYYDQTGHFYLQERLKELLKYRGFHVVPSSLENILLKHEGIKEATVIGIPDEEAGELPCACIVPQLGYRINPSEVEEFLNSRVSDYEKLRGGVILRRSLKYNEVGKLDRRALLKDVLLNQQELLGTNRQ</sequence>
<comment type="caution">
    <text evidence="8">The sequence shown here is derived from an EMBL/GenBank/DDBJ whole genome shotgun (WGS) entry which is preliminary data.</text>
</comment>
<dbReference type="Gene3D" id="3.30.300.30">
    <property type="match status" value="1"/>
</dbReference>
<reference evidence="8" key="1">
    <citation type="submission" date="2023-07" db="EMBL/GenBank/DDBJ databases">
        <title>Chromosome-level genome assembly of Artemia franciscana.</title>
        <authorList>
            <person name="Jo E."/>
        </authorList>
    </citation>
    <scope>NUCLEOTIDE SEQUENCE</scope>
    <source>
        <tissue evidence="8">Whole body</tissue>
    </source>
</reference>
<dbReference type="Pfam" id="PF13193">
    <property type="entry name" value="AMP-binding_C"/>
    <property type="match status" value="1"/>
</dbReference>
<comment type="subcellular location">
    <subcellularLocation>
        <location evidence="1">Peroxisome</location>
    </subcellularLocation>
</comment>
<dbReference type="SUPFAM" id="SSF56801">
    <property type="entry name" value="Acetyl-CoA synthetase-like"/>
    <property type="match status" value="1"/>
</dbReference>
<dbReference type="GO" id="GO:0016405">
    <property type="term" value="F:CoA-ligase activity"/>
    <property type="evidence" value="ECO:0007669"/>
    <property type="project" value="TreeGrafter"/>
</dbReference>
<evidence type="ECO:0000256" key="5">
    <source>
        <dbReference type="SAM" id="Phobius"/>
    </source>
</evidence>
<keyword evidence="5" id="KW-1133">Transmembrane helix</keyword>
<dbReference type="InterPro" id="IPR045851">
    <property type="entry name" value="AMP-bd_C_sf"/>
</dbReference>
<organism evidence="8 9">
    <name type="scientific">Artemia franciscana</name>
    <name type="common">Brine shrimp</name>
    <name type="synonym">Artemia sanfranciscana</name>
    <dbReference type="NCBI Taxonomy" id="6661"/>
    <lineage>
        <taxon>Eukaryota</taxon>
        <taxon>Metazoa</taxon>
        <taxon>Ecdysozoa</taxon>
        <taxon>Arthropoda</taxon>
        <taxon>Crustacea</taxon>
        <taxon>Branchiopoda</taxon>
        <taxon>Anostraca</taxon>
        <taxon>Artemiidae</taxon>
        <taxon>Artemia</taxon>
    </lineage>
</organism>
<evidence type="ECO:0000313" key="8">
    <source>
        <dbReference type="EMBL" id="KAK2715733.1"/>
    </source>
</evidence>
<dbReference type="InterPro" id="IPR025110">
    <property type="entry name" value="AMP-bd_C"/>
</dbReference>
<name>A0AA88HRG1_ARTSF</name>
<dbReference type="Proteomes" id="UP001187531">
    <property type="component" value="Unassembled WGS sequence"/>
</dbReference>
<dbReference type="InterPro" id="IPR042099">
    <property type="entry name" value="ANL_N_sf"/>
</dbReference>
<evidence type="ECO:0000313" key="9">
    <source>
        <dbReference type="Proteomes" id="UP001187531"/>
    </source>
</evidence>
<keyword evidence="5" id="KW-0812">Transmembrane</keyword>
<evidence type="ECO:0000256" key="2">
    <source>
        <dbReference type="ARBA" id="ARBA00006432"/>
    </source>
</evidence>
<evidence type="ECO:0000256" key="3">
    <source>
        <dbReference type="ARBA" id="ARBA00022598"/>
    </source>
</evidence>
<evidence type="ECO:0000259" key="6">
    <source>
        <dbReference type="Pfam" id="PF00501"/>
    </source>
</evidence>
<keyword evidence="9" id="KW-1185">Reference proteome</keyword>
<dbReference type="GO" id="GO:0005777">
    <property type="term" value="C:peroxisome"/>
    <property type="evidence" value="ECO:0007669"/>
    <property type="project" value="UniProtKB-SubCell"/>
</dbReference>
<dbReference type="PANTHER" id="PTHR24096:SF149">
    <property type="entry name" value="AMP-BINDING DOMAIN-CONTAINING PROTEIN-RELATED"/>
    <property type="match status" value="1"/>
</dbReference>
<evidence type="ECO:0000256" key="1">
    <source>
        <dbReference type="ARBA" id="ARBA00004275"/>
    </source>
</evidence>
<accession>A0AA88HRG1</accession>
<dbReference type="InterPro" id="IPR000873">
    <property type="entry name" value="AMP-dep_synth/lig_dom"/>
</dbReference>
<dbReference type="Gene3D" id="3.40.50.12780">
    <property type="entry name" value="N-terminal domain of ligase-like"/>
    <property type="match status" value="1"/>
</dbReference>
<dbReference type="AlphaFoldDB" id="A0AA88HRG1"/>
<gene>
    <name evidence="8" type="ORF">QYM36_010339</name>
</gene>
<keyword evidence="3" id="KW-0436">Ligase</keyword>
<feature type="domain" description="AMP-binding enzyme C-terminal" evidence="7">
    <location>
        <begin position="465"/>
        <end position="540"/>
    </location>
</feature>
<feature type="domain" description="AMP-dependent synthetase/ligase" evidence="6">
    <location>
        <begin position="34"/>
        <end position="414"/>
    </location>
</feature>
<proteinExistence type="inferred from homology"/>
<evidence type="ECO:0000259" key="7">
    <source>
        <dbReference type="Pfam" id="PF13193"/>
    </source>
</evidence>
<comment type="similarity">
    <text evidence="2">Belongs to the ATP-dependent AMP-binding enzyme family.</text>
</comment>
<keyword evidence="4" id="KW-0576">Peroxisome</keyword>
<dbReference type="PROSITE" id="PS00455">
    <property type="entry name" value="AMP_BINDING"/>
    <property type="match status" value="1"/>
</dbReference>
<dbReference type="InterPro" id="IPR020845">
    <property type="entry name" value="AMP-binding_CS"/>
</dbReference>
<dbReference type="PANTHER" id="PTHR24096">
    <property type="entry name" value="LONG-CHAIN-FATTY-ACID--COA LIGASE"/>
    <property type="match status" value="1"/>
</dbReference>
<protein>
    <submittedName>
        <fullName evidence="8">Uncharacterized protein</fullName>
    </submittedName>
</protein>